<evidence type="ECO:0000256" key="4">
    <source>
        <dbReference type="ARBA" id="ARBA00022989"/>
    </source>
</evidence>
<keyword evidence="5 6" id="KW-0472">Membrane</keyword>
<comment type="subcellular location">
    <subcellularLocation>
        <location evidence="1">Cell membrane</location>
        <topology evidence="1">Multi-pass membrane protein</topology>
    </subcellularLocation>
</comment>
<evidence type="ECO:0000256" key="1">
    <source>
        <dbReference type="ARBA" id="ARBA00004651"/>
    </source>
</evidence>
<keyword evidence="2" id="KW-1003">Cell membrane</keyword>
<dbReference type="Proteomes" id="UP000223527">
    <property type="component" value="Unassembled WGS sequence"/>
</dbReference>
<keyword evidence="4 6" id="KW-1133">Transmembrane helix</keyword>
<evidence type="ECO:0000256" key="5">
    <source>
        <dbReference type="ARBA" id="ARBA00023136"/>
    </source>
</evidence>
<dbReference type="PANTHER" id="PTHR30086">
    <property type="entry name" value="ARGININE EXPORTER PROTEIN ARGO"/>
    <property type="match status" value="1"/>
</dbReference>
<keyword evidence="8" id="KW-1185">Reference proteome</keyword>
<dbReference type="PANTHER" id="PTHR30086:SF20">
    <property type="entry name" value="ARGININE EXPORTER PROTEIN ARGO-RELATED"/>
    <property type="match status" value="1"/>
</dbReference>
<dbReference type="RefSeq" id="WP_099095657.1">
    <property type="nucleotide sequence ID" value="NZ_PDNU01000018.1"/>
</dbReference>
<dbReference type="GO" id="GO:0015171">
    <property type="term" value="F:amino acid transmembrane transporter activity"/>
    <property type="evidence" value="ECO:0007669"/>
    <property type="project" value="TreeGrafter"/>
</dbReference>
<dbReference type="GO" id="GO:0005886">
    <property type="term" value="C:plasma membrane"/>
    <property type="evidence" value="ECO:0007669"/>
    <property type="project" value="UniProtKB-SubCell"/>
</dbReference>
<sequence>MPEPAQLALYFAAALLLAVTPGPGIFYVAARTLAGGRAEGVASSLGTGLGGMVHVVAGALGVSAIVLASAELFTALKLLGSAYLVWIGCRTLWSARRDARAAPAGGAAMPPSGTRRAFRDGVLVEALNPKTAAFFLAFVPQFVDPGRGGVALQFVVLGFVSVALNTLADIVVAFAAGHIRNGAAARPGLVRRLREASGAAMVALGLGLALARRPAA</sequence>
<protein>
    <submittedName>
        <fullName evidence="7">RhtB family transporter</fullName>
    </submittedName>
</protein>
<name>A0A2C6Y252_9PROT</name>
<feature type="transmembrane region" description="Helical" evidence="6">
    <location>
        <begin position="75"/>
        <end position="93"/>
    </location>
</feature>
<dbReference type="AlphaFoldDB" id="A0A2C6Y252"/>
<dbReference type="PIRSF" id="PIRSF006324">
    <property type="entry name" value="LeuE"/>
    <property type="match status" value="1"/>
</dbReference>
<dbReference type="Pfam" id="PF01810">
    <property type="entry name" value="LysE"/>
    <property type="match status" value="1"/>
</dbReference>
<evidence type="ECO:0000256" key="2">
    <source>
        <dbReference type="ARBA" id="ARBA00022475"/>
    </source>
</evidence>
<dbReference type="EMBL" id="PDNU01000018">
    <property type="protein sequence ID" value="PHK94862.1"/>
    <property type="molecule type" value="Genomic_DNA"/>
</dbReference>
<dbReference type="InterPro" id="IPR001123">
    <property type="entry name" value="LeuE-type"/>
</dbReference>
<evidence type="ECO:0000256" key="3">
    <source>
        <dbReference type="ARBA" id="ARBA00022692"/>
    </source>
</evidence>
<evidence type="ECO:0000313" key="8">
    <source>
        <dbReference type="Proteomes" id="UP000223527"/>
    </source>
</evidence>
<feature type="transmembrane region" description="Helical" evidence="6">
    <location>
        <begin position="150"/>
        <end position="175"/>
    </location>
</feature>
<organism evidence="7 8">
    <name type="scientific">Teichococcus rhizosphaerae</name>
    <dbReference type="NCBI Taxonomy" id="1335062"/>
    <lineage>
        <taxon>Bacteria</taxon>
        <taxon>Pseudomonadati</taxon>
        <taxon>Pseudomonadota</taxon>
        <taxon>Alphaproteobacteria</taxon>
        <taxon>Acetobacterales</taxon>
        <taxon>Roseomonadaceae</taxon>
        <taxon>Roseomonas</taxon>
    </lineage>
</organism>
<reference evidence="7 8" key="1">
    <citation type="submission" date="2017-10" db="EMBL/GenBank/DDBJ databases">
        <authorList>
            <person name="Banno H."/>
            <person name="Chua N.-H."/>
        </authorList>
    </citation>
    <scope>NUCLEOTIDE SEQUENCE [LARGE SCALE GENOMIC DNA]</scope>
    <source>
        <strain evidence="7 8">YW11</strain>
    </source>
</reference>
<proteinExistence type="predicted"/>
<accession>A0A2C6Y252</accession>
<feature type="transmembrane region" description="Helical" evidence="6">
    <location>
        <begin position="7"/>
        <end position="29"/>
    </location>
</feature>
<comment type="caution">
    <text evidence="7">The sequence shown here is derived from an EMBL/GenBank/DDBJ whole genome shotgun (WGS) entry which is preliminary data.</text>
</comment>
<feature type="transmembrane region" description="Helical" evidence="6">
    <location>
        <begin position="49"/>
        <end position="68"/>
    </location>
</feature>
<evidence type="ECO:0000256" key="6">
    <source>
        <dbReference type="SAM" id="Phobius"/>
    </source>
</evidence>
<evidence type="ECO:0000313" key="7">
    <source>
        <dbReference type="EMBL" id="PHK94862.1"/>
    </source>
</evidence>
<keyword evidence="3 6" id="KW-0812">Transmembrane</keyword>
<gene>
    <name evidence="7" type="ORF">CR162_11290</name>
</gene>
<dbReference type="OrthoDB" id="9807053at2"/>